<dbReference type="PANTHER" id="PTHR34820:SF4">
    <property type="entry name" value="INNER MEMBRANE PROTEIN YEBZ"/>
    <property type="match status" value="1"/>
</dbReference>
<evidence type="ECO:0000313" key="10">
    <source>
        <dbReference type="Proteomes" id="UP000001409"/>
    </source>
</evidence>
<dbReference type="InterPro" id="IPR032694">
    <property type="entry name" value="CopC/D"/>
</dbReference>
<dbReference type="InterPro" id="IPR019108">
    <property type="entry name" value="Caa3_assmbl_CtaG-rel"/>
</dbReference>
<evidence type="ECO:0000256" key="1">
    <source>
        <dbReference type="ARBA" id="ARBA00004651"/>
    </source>
</evidence>
<feature type="transmembrane region" description="Helical" evidence="7">
    <location>
        <begin position="738"/>
        <end position="758"/>
    </location>
</feature>
<evidence type="ECO:0000256" key="6">
    <source>
        <dbReference type="SAM" id="MobiDB-lite"/>
    </source>
</evidence>
<feature type="transmembrane region" description="Helical" evidence="7">
    <location>
        <begin position="701"/>
        <end position="726"/>
    </location>
</feature>
<feature type="compositionally biased region" description="Polar residues" evidence="6">
    <location>
        <begin position="27"/>
        <end position="45"/>
    </location>
</feature>
<feature type="domain" description="Copper resistance protein D" evidence="8">
    <location>
        <begin position="452"/>
        <end position="548"/>
    </location>
</feature>
<evidence type="ECO:0000256" key="4">
    <source>
        <dbReference type="ARBA" id="ARBA00022989"/>
    </source>
</evidence>
<evidence type="ECO:0000256" key="3">
    <source>
        <dbReference type="ARBA" id="ARBA00022692"/>
    </source>
</evidence>
<accession>Q8FLF8</accession>
<evidence type="ECO:0000256" key="5">
    <source>
        <dbReference type="ARBA" id="ARBA00023136"/>
    </source>
</evidence>
<feature type="region of interest" description="Disordered" evidence="6">
    <location>
        <begin position="22"/>
        <end position="50"/>
    </location>
</feature>
<dbReference type="Proteomes" id="UP000001409">
    <property type="component" value="Plasmid pCE3"/>
</dbReference>
<comment type="subcellular location">
    <subcellularLocation>
        <location evidence="1">Cell membrane</location>
        <topology evidence="1">Multi-pass membrane protein</topology>
    </subcellularLocation>
</comment>
<feature type="transmembrane region" description="Helical" evidence="7">
    <location>
        <begin position="770"/>
        <end position="791"/>
    </location>
</feature>
<keyword evidence="2" id="KW-1003">Cell membrane</keyword>
<evidence type="ECO:0000313" key="9">
    <source>
        <dbReference type="EMBL" id="BAC19799.1"/>
    </source>
</evidence>
<evidence type="ECO:0000256" key="2">
    <source>
        <dbReference type="ARBA" id="ARBA00022475"/>
    </source>
</evidence>
<keyword evidence="4 7" id="KW-1133">Transmembrane helix</keyword>
<dbReference type="KEGG" id="cef:CE3P024"/>
<organism evidence="9 10">
    <name type="scientific">Corynebacterium efficiens (strain DSM 44549 / YS-314 / AJ 12310 / JCM 11189 / NBRC 100395)</name>
    <dbReference type="NCBI Taxonomy" id="196164"/>
    <lineage>
        <taxon>Bacteria</taxon>
        <taxon>Bacillati</taxon>
        <taxon>Actinomycetota</taxon>
        <taxon>Actinomycetes</taxon>
        <taxon>Mycobacteriales</taxon>
        <taxon>Corynebacteriaceae</taxon>
        <taxon>Corynebacterium</taxon>
    </lineage>
</organism>
<sequence length="854" mass="91506">MVGSPLNRRSPESWSVMATVLKPSWGSPENSSSMLRGNSSTTSPSAGVPPITESCARATGVATTVRAPTATTVASTRRGSMGEMITKVLLDWAGSSTGCERLRHLPAGGTKTLVGTGGRKVPDHAAFTGCCSSQVGAPLQGANRRKRPVPGQFTRTPAGPIRVNLTPASEHTMRAEAAWTAKWTQMTHPVDDNITPTATDTTTGTTPTIGSRPQERVRPTWPLYLLFFAVAGAIGGTVAYSFLGESLAALGIPNPGIATTFGLPFFRAVGWMLAALSAGSFLFAAFLISPRLPGGDHDRLHQASLSVDGHLASRTGAVAAICFGLIALLMIPLVLSDVSGTPLAQTLGLETLTVAVEQVAMAQVWLIVALIALVTGLTGMMSRAWITQPLLLLGSILMIIPLGLTGHSSSGGNHDHGTNSYLWHLVFLVLWVGGLMALLAHGRRLGPDLDIALRRYSTIALGSIIVMAISGLVNAAIRIELTDLLTTRYGLIIVAKTAGVIILGVFGWIHRAWVIPQVQANPADRRLFRQVAIVEVLVMAAVTGIAITMGRTPPPPPRIPNLSQMATKLGYELSEKPTILNVWGMWRFDLLFGALALLLAVGYLSAVWRTRQAGHTWSSTPTAWWLAGCVTLLVTMSSGIGLNMPAVFSVHMVGHIILSLVIPIFLVLGAPLTLLMTAFAPGAPGRPNIHDWVHAFTRSRLVGVITHPVVNTLQFLVFFYVMYLFIPLYELLISKYAGQLIMNTVLLVSGCFYFWGMLGPDLIPRRRPATVRLGWLVASLPVHLLFGPYLLQLDTILGEEFYRSLLLPWELDLLANQRTAVLAWAAGIVPLAVVVLLLIRQVRGRGETARIAGG</sequence>
<name>Q8FLF8_COREF</name>
<protein>
    <recommendedName>
        <fullName evidence="8">Copper resistance protein D domain-containing protein</fullName>
    </recommendedName>
</protein>
<keyword evidence="3 7" id="KW-0812">Transmembrane</keyword>
<feature type="transmembrane region" description="Helical" evidence="7">
    <location>
        <begin position="531"/>
        <end position="550"/>
    </location>
</feature>
<dbReference type="InterPro" id="IPR008457">
    <property type="entry name" value="Cu-R_CopD_dom"/>
</dbReference>
<feature type="region of interest" description="Disordered" evidence="6">
    <location>
        <begin position="141"/>
        <end position="160"/>
    </location>
</feature>
<geneLocation type="plasmid" evidence="9 10">
    <name>pCE3</name>
</geneLocation>
<proteinExistence type="predicted"/>
<keyword evidence="9" id="KW-0614">Plasmid</keyword>
<dbReference type="PANTHER" id="PTHR34820">
    <property type="entry name" value="INNER MEMBRANE PROTEIN YEBZ"/>
    <property type="match status" value="1"/>
</dbReference>
<feature type="transmembrane region" description="Helical" evidence="7">
    <location>
        <begin position="355"/>
        <end position="378"/>
    </location>
</feature>
<feature type="transmembrane region" description="Helical" evidence="7">
    <location>
        <begin position="656"/>
        <end position="680"/>
    </location>
</feature>
<feature type="region of interest" description="Disordered" evidence="6">
    <location>
        <begin position="189"/>
        <end position="214"/>
    </location>
</feature>
<dbReference type="GO" id="GO:0006825">
    <property type="term" value="P:copper ion transport"/>
    <property type="evidence" value="ECO:0007669"/>
    <property type="project" value="InterPro"/>
</dbReference>
<dbReference type="eggNOG" id="COG3336">
    <property type="taxonomic scope" value="Bacteria"/>
</dbReference>
<evidence type="ECO:0000259" key="8">
    <source>
        <dbReference type="Pfam" id="PF05425"/>
    </source>
</evidence>
<dbReference type="Pfam" id="PF09678">
    <property type="entry name" value="Caa3_CtaG"/>
    <property type="match status" value="1"/>
</dbReference>
<feature type="transmembrane region" description="Helical" evidence="7">
    <location>
        <begin position="421"/>
        <end position="439"/>
    </location>
</feature>
<dbReference type="HOGENOM" id="CLU_016803_0_0_11"/>
<dbReference type="Pfam" id="PF05425">
    <property type="entry name" value="CopD"/>
    <property type="match status" value="1"/>
</dbReference>
<feature type="transmembrane region" description="Helical" evidence="7">
    <location>
        <begin position="221"/>
        <end position="243"/>
    </location>
</feature>
<feature type="transmembrane region" description="Helical" evidence="7">
    <location>
        <begin position="590"/>
        <end position="610"/>
    </location>
</feature>
<feature type="transmembrane region" description="Helical" evidence="7">
    <location>
        <begin position="268"/>
        <end position="290"/>
    </location>
</feature>
<keyword evidence="5 7" id="KW-0472">Membrane</keyword>
<dbReference type="GO" id="GO:0005886">
    <property type="term" value="C:plasma membrane"/>
    <property type="evidence" value="ECO:0007669"/>
    <property type="project" value="UniProtKB-SubCell"/>
</dbReference>
<feature type="compositionally biased region" description="Low complexity" evidence="6">
    <location>
        <begin position="194"/>
        <end position="210"/>
    </location>
</feature>
<feature type="transmembrane region" description="Helical" evidence="7">
    <location>
        <begin position="622"/>
        <end position="644"/>
    </location>
</feature>
<reference evidence="9 10" key="1">
    <citation type="submission" date="2002-05" db="EMBL/GenBank/DDBJ databases">
        <title>The entire sequence of plasmid maintained by Corynebacterium efficiens YS-314.</title>
        <authorList>
            <person name="Kawarabayasi Y."/>
            <person name="Yamazaki J."/>
            <person name="Hino Y."/>
            <person name="Kikuchi H."/>
        </authorList>
    </citation>
    <scope>NUCLEOTIDE SEQUENCE [LARGE SCALE GENOMIC DNA]</scope>
    <source>
        <strain evidence="10">DSM 44549 / YS-314 / AJ 12310 / JCM 11189 / NBRC 100395</strain>
        <plasmid evidence="10">Plasmid pCE3</plasmid>
    </source>
</reference>
<feature type="transmembrane region" description="Helical" evidence="7">
    <location>
        <begin position="489"/>
        <end position="510"/>
    </location>
</feature>
<dbReference type="eggNOG" id="COG1276">
    <property type="taxonomic scope" value="Bacteria"/>
</dbReference>
<keyword evidence="10" id="KW-1185">Reference proteome</keyword>
<feature type="transmembrane region" description="Helical" evidence="7">
    <location>
        <begin position="459"/>
        <end position="477"/>
    </location>
</feature>
<feature type="transmembrane region" description="Helical" evidence="7">
    <location>
        <begin position="821"/>
        <end position="839"/>
    </location>
</feature>
<evidence type="ECO:0000256" key="7">
    <source>
        <dbReference type="SAM" id="Phobius"/>
    </source>
</evidence>
<feature type="transmembrane region" description="Helical" evidence="7">
    <location>
        <begin position="390"/>
        <end position="409"/>
    </location>
</feature>
<dbReference type="AlphaFoldDB" id="Q8FLF8"/>
<feature type="transmembrane region" description="Helical" evidence="7">
    <location>
        <begin position="311"/>
        <end position="335"/>
    </location>
</feature>
<dbReference type="EMBL" id="AP005226">
    <property type="protein sequence ID" value="BAC19799.1"/>
    <property type="molecule type" value="Genomic_DNA"/>
</dbReference>